<dbReference type="SUPFAM" id="SSF55874">
    <property type="entry name" value="ATPase domain of HSP90 chaperone/DNA topoisomerase II/histidine kinase"/>
    <property type="match status" value="1"/>
</dbReference>
<evidence type="ECO:0000256" key="7">
    <source>
        <dbReference type="ARBA" id="ARBA00022840"/>
    </source>
</evidence>
<evidence type="ECO:0000256" key="2">
    <source>
        <dbReference type="ARBA" id="ARBA00012438"/>
    </source>
</evidence>
<dbReference type="PANTHER" id="PTHR42878">
    <property type="entry name" value="TWO-COMPONENT HISTIDINE KINASE"/>
    <property type="match status" value="1"/>
</dbReference>
<dbReference type="Pfam" id="PF00072">
    <property type="entry name" value="Response_reg"/>
    <property type="match status" value="1"/>
</dbReference>
<dbReference type="EMBL" id="SUME01000007">
    <property type="protein sequence ID" value="TJZ53709.1"/>
    <property type="molecule type" value="Genomic_DNA"/>
</dbReference>
<dbReference type="PANTHER" id="PTHR42878:SF7">
    <property type="entry name" value="SENSOR HISTIDINE KINASE GLRK"/>
    <property type="match status" value="1"/>
</dbReference>
<dbReference type="GO" id="GO:0000156">
    <property type="term" value="F:phosphorelay response regulator activity"/>
    <property type="evidence" value="ECO:0007669"/>
    <property type="project" value="TreeGrafter"/>
</dbReference>
<dbReference type="SUPFAM" id="SSF47384">
    <property type="entry name" value="Homodimeric domain of signal transducing histidine kinase"/>
    <property type="match status" value="1"/>
</dbReference>
<dbReference type="InterPro" id="IPR036890">
    <property type="entry name" value="HATPase_C_sf"/>
</dbReference>
<dbReference type="CDD" id="cd00082">
    <property type="entry name" value="HisKA"/>
    <property type="match status" value="1"/>
</dbReference>
<keyword evidence="6 12" id="KW-0418">Kinase</keyword>
<dbReference type="GO" id="GO:0005524">
    <property type="term" value="F:ATP binding"/>
    <property type="evidence" value="ECO:0007669"/>
    <property type="project" value="UniProtKB-KW"/>
</dbReference>
<dbReference type="GO" id="GO:0030295">
    <property type="term" value="F:protein kinase activator activity"/>
    <property type="evidence" value="ECO:0007669"/>
    <property type="project" value="TreeGrafter"/>
</dbReference>
<dbReference type="PROSITE" id="PS50109">
    <property type="entry name" value="HIS_KIN"/>
    <property type="match status" value="1"/>
</dbReference>
<feature type="modified residue" description="4-aspartylphosphate" evidence="9">
    <location>
        <position position="55"/>
    </location>
</feature>
<evidence type="ECO:0000256" key="4">
    <source>
        <dbReference type="ARBA" id="ARBA00022679"/>
    </source>
</evidence>
<keyword evidence="7" id="KW-0067">ATP-binding</keyword>
<dbReference type="EC" id="2.7.13.3" evidence="2"/>
<keyword evidence="13" id="KW-1185">Reference proteome</keyword>
<dbReference type="SMART" id="SM00388">
    <property type="entry name" value="HisKA"/>
    <property type="match status" value="1"/>
</dbReference>
<dbReference type="InterPro" id="IPR036097">
    <property type="entry name" value="HisK_dim/P_sf"/>
</dbReference>
<dbReference type="InterPro" id="IPR004358">
    <property type="entry name" value="Sig_transdc_His_kin-like_C"/>
</dbReference>
<dbReference type="SMART" id="SM00387">
    <property type="entry name" value="HATPase_c"/>
    <property type="match status" value="1"/>
</dbReference>
<dbReference type="RefSeq" id="WP_136902500.1">
    <property type="nucleotide sequence ID" value="NZ_SUME01000007.1"/>
</dbReference>
<accession>A0A4U0NHM6</accession>
<dbReference type="InterPro" id="IPR001789">
    <property type="entry name" value="Sig_transdc_resp-reg_receiver"/>
</dbReference>
<dbReference type="Gene3D" id="3.40.50.2300">
    <property type="match status" value="1"/>
</dbReference>
<keyword evidence="4" id="KW-0808">Transferase</keyword>
<dbReference type="GO" id="GO:0007234">
    <property type="term" value="P:osmosensory signaling via phosphorelay pathway"/>
    <property type="evidence" value="ECO:0007669"/>
    <property type="project" value="TreeGrafter"/>
</dbReference>
<dbReference type="GO" id="GO:0000155">
    <property type="term" value="F:phosphorelay sensor kinase activity"/>
    <property type="evidence" value="ECO:0007669"/>
    <property type="project" value="InterPro"/>
</dbReference>
<evidence type="ECO:0000256" key="1">
    <source>
        <dbReference type="ARBA" id="ARBA00000085"/>
    </source>
</evidence>
<evidence type="ECO:0000259" key="11">
    <source>
        <dbReference type="PROSITE" id="PS50110"/>
    </source>
</evidence>
<dbReference type="AlphaFoldDB" id="A0A4U0NHM6"/>
<comment type="catalytic activity">
    <reaction evidence="1">
        <text>ATP + protein L-histidine = ADP + protein N-phospho-L-histidine.</text>
        <dbReference type="EC" id="2.7.13.3"/>
    </reaction>
</comment>
<dbReference type="PROSITE" id="PS50110">
    <property type="entry name" value="RESPONSE_REGULATORY"/>
    <property type="match status" value="1"/>
</dbReference>
<feature type="domain" description="Response regulatory" evidence="11">
    <location>
        <begin position="6"/>
        <end position="121"/>
    </location>
</feature>
<reference evidence="12 13" key="1">
    <citation type="submission" date="2019-04" db="EMBL/GenBank/DDBJ databases">
        <title>Sphingobacterium olei sp. nov., isolated from oil-contaminated soil.</title>
        <authorList>
            <person name="Liu B."/>
        </authorList>
    </citation>
    <scope>NUCLEOTIDE SEQUENCE [LARGE SCALE GENOMIC DNA]</scope>
    <source>
        <strain evidence="12 13">HAL-9</strain>
    </source>
</reference>
<sequence length="361" mass="41468">MQKELKILYIDDEVNNLIGFKASFRYRYVIHTASSTSEAREILVANPDIRVIFCDQRMPEELGVDFLSRIRKDFPRPIRILLTAYADMETVVDAVNKGNIFRFVRKPWLEEEIISSIEEADKFYVANSMLDIKNEELQKAYDELDKFAYSVSHDLRDPLTGVLSAVRIALGFDKIERIHELLELMEGSLMKLDAYIDSLRDYYLLRRGELLLSNIDFHMLFENIRQFYKMYTRNNNVAFEINVYQIETFKSDKAVLELILHNLLSNAFKYQQKSYENPMVSLSVTVVNGNATIKVSDTGIGISSDDIDDIFKLFFRGSDQAKGMGFGLYNVQSALQKLQGSIDVKSQLGTGTTFTLVIPSK</sequence>
<dbReference type="Pfam" id="PF02518">
    <property type="entry name" value="HATPase_c"/>
    <property type="match status" value="1"/>
</dbReference>
<dbReference type="SMART" id="SM00448">
    <property type="entry name" value="REC"/>
    <property type="match status" value="1"/>
</dbReference>
<keyword evidence="3 9" id="KW-0597">Phosphoprotein</keyword>
<evidence type="ECO:0000256" key="9">
    <source>
        <dbReference type="PROSITE-ProRule" id="PRU00169"/>
    </source>
</evidence>
<evidence type="ECO:0000256" key="8">
    <source>
        <dbReference type="ARBA" id="ARBA00023012"/>
    </source>
</evidence>
<dbReference type="InterPro" id="IPR005467">
    <property type="entry name" value="His_kinase_dom"/>
</dbReference>
<gene>
    <name evidence="12" type="ORF">FAZ15_16925</name>
</gene>
<dbReference type="Gene3D" id="3.30.565.10">
    <property type="entry name" value="Histidine kinase-like ATPase, C-terminal domain"/>
    <property type="match status" value="1"/>
</dbReference>
<dbReference type="PRINTS" id="PR00344">
    <property type="entry name" value="BCTRLSENSOR"/>
</dbReference>
<dbReference type="InterPro" id="IPR050351">
    <property type="entry name" value="BphY/WalK/GraS-like"/>
</dbReference>
<evidence type="ECO:0000313" key="12">
    <source>
        <dbReference type="EMBL" id="TJZ53709.1"/>
    </source>
</evidence>
<evidence type="ECO:0000313" key="13">
    <source>
        <dbReference type="Proteomes" id="UP000306808"/>
    </source>
</evidence>
<keyword evidence="8" id="KW-0902">Two-component regulatory system</keyword>
<feature type="domain" description="Histidine kinase" evidence="10">
    <location>
        <begin position="150"/>
        <end position="361"/>
    </location>
</feature>
<comment type="caution">
    <text evidence="12">The sequence shown here is derived from an EMBL/GenBank/DDBJ whole genome shotgun (WGS) entry which is preliminary data.</text>
</comment>
<evidence type="ECO:0000256" key="6">
    <source>
        <dbReference type="ARBA" id="ARBA00022777"/>
    </source>
</evidence>
<protein>
    <recommendedName>
        <fullName evidence="2">histidine kinase</fullName>
        <ecNumber evidence="2">2.7.13.3</ecNumber>
    </recommendedName>
</protein>
<name>A0A4U0NHM6_9SPHI</name>
<keyword evidence="5" id="KW-0547">Nucleotide-binding</keyword>
<evidence type="ECO:0000256" key="3">
    <source>
        <dbReference type="ARBA" id="ARBA00022553"/>
    </source>
</evidence>
<proteinExistence type="predicted"/>
<dbReference type="Gene3D" id="1.10.287.130">
    <property type="match status" value="1"/>
</dbReference>
<dbReference type="Pfam" id="PF00512">
    <property type="entry name" value="HisKA"/>
    <property type="match status" value="1"/>
</dbReference>
<organism evidence="12 13">
    <name type="scientific">Sphingobacterium olei</name>
    <dbReference type="NCBI Taxonomy" id="2571155"/>
    <lineage>
        <taxon>Bacteria</taxon>
        <taxon>Pseudomonadati</taxon>
        <taxon>Bacteroidota</taxon>
        <taxon>Sphingobacteriia</taxon>
        <taxon>Sphingobacteriales</taxon>
        <taxon>Sphingobacteriaceae</taxon>
        <taxon>Sphingobacterium</taxon>
    </lineage>
</organism>
<dbReference type="CDD" id="cd17569">
    <property type="entry name" value="REC_HupR-like"/>
    <property type="match status" value="1"/>
</dbReference>
<evidence type="ECO:0000259" key="10">
    <source>
        <dbReference type="PROSITE" id="PS50109"/>
    </source>
</evidence>
<dbReference type="InterPro" id="IPR011006">
    <property type="entry name" value="CheY-like_superfamily"/>
</dbReference>
<dbReference type="Proteomes" id="UP000306808">
    <property type="component" value="Unassembled WGS sequence"/>
</dbReference>
<dbReference type="InterPro" id="IPR003594">
    <property type="entry name" value="HATPase_dom"/>
</dbReference>
<dbReference type="InterPro" id="IPR003661">
    <property type="entry name" value="HisK_dim/P_dom"/>
</dbReference>
<dbReference type="OrthoDB" id="9781208at2"/>
<dbReference type="SUPFAM" id="SSF52172">
    <property type="entry name" value="CheY-like"/>
    <property type="match status" value="1"/>
</dbReference>
<evidence type="ECO:0000256" key="5">
    <source>
        <dbReference type="ARBA" id="ARBA00022741"/>
    </source>
</evidence>